<evidence type="ECO:0000256" key="5">
    <source>
        <dbReference type="ARBA" id="ARBA00022679"/>
    </source>
</evidence>
<dbReference type="PANTHER" id="PTHR44366">
    <property type="entry name" value="UDP-N-ACETYLGLUCOSAMINE--PEPTIDE N-ACETYLGLUCOSAMINYLTRANSFERASE 110 KDA SUBUNIT"/>
    <property type="match status" value="1"/>
</dbReference>
<dbReference type="AlphaFoldDB" id="A0A495V7I6"/>
<feature type="domain" description="O-GlcNAc transferase C-terminal" evidence="9">
    <location>
        <begin position="533"/>
        <end position="718"/>
    </location>
</feature>
<feature type="domain" description="O-GlcNAc transferase C-terminal" evidence="9">
    <location>
        <begin position="370"/>
        <end position="524"/>
    </location>
</feature>
<protein>
    <recommendedName>
        <fullName evidence="3">protein O-GlcNAc transferase</fullName>
        <ecNumber evidence="3">2.4.1.255</ecNumber>
    </recommendedName>
</protein>
<dbReference type="PANTHER" id="PTHR44366:SF1">
    <property type="entry name" value="UDP-N-ACETYLGLUCOSAMINE--PEPTIDE N-ACETYLGLUCOSAMINYLTRANSFERASE 110 KDA SUBUNIT"/>
    <property type="match status" value="1"/>
</dbReference>
<sequence length="744" mass="82392">MRKVLESDPDAPDALLILGLLAAGEQRFDEAEVLLRRCVAAAPGYMHAYNNLGNVLMARRRYADAQVCYADAARLAPNNPMPHFNLGNCLREQGRFSGAEDAYRKALALAPDYVDARVNLGNVLREQGFYAEAESLYSDLLAHHPELHEVRLNLGNLYRLTGQLDRAREQYEALLSVQPGHSRAELSRALVLLAERDLEGAEHLIMQVQRAGDTTSHEVLAALCALRMRQGDNAAALEAAMASIAAGGETPVHYLLVAEMLHEIGRRREAMDVLERSRARFGERPRQWSGAMLKNQRQLCDWRGWEDRVPALVQRLRGSDPDAVGSFESLSLPGLAPADLLAVARAYGERFRSWMERGPLSSATAGRDLGGRRLRIGYLSGDFHEHATAYLTASVFEMHDRDRFEVFAYSIGPADRSAMRLRLMAAFEHFEDIRNLGHLDAARRIAADGIDILVDLKGYTRDARPEILALRPAPIQVNWLGFPGSMGVPFVDYLIVDPVVVPPEEALCYEEALAYLPDSYQPTDPRRKVAPAVSRSEACLPDDCFVFCCFNNPFKLNPEVFGVWCGLLRDVPNSVLWLYADDDDVRANLSREVAARGLSVERLIFAGKMPQAEHMARVALADLFLDTWPYNAHTTASDALWAGVPVLTCMGGTFPSRVAASVLSAAGVKELITADPGEYRALALRLARSPEILAGFRMRLSAARAVAALFDPARFTNSLEDLYGRMWARHAEGLRPELLAFETG</sequence>
<dbReference type="SMART" id="SM00028">
    <property type="entry name" value="TPR"/>
    <property type="match status" value="5"/>
</dbReference>
<dbReference type="InterPro" id="IPR011990">
    <property type="entry name" value="TPR-like_helical_dom_sf"/>
</dbReference>
<evidence type="ECO:0000256" key="2">
    <source>
        <dbReference type="ARBA" id="ARBA00005386"/>
    </source>
</evidence>
<dbReference type="SUPFAM" id="SSF53756">
    <property type="entry name" value="UDP-Glycosyltransferase/glycogen phosphorylase"/>
    <property type="match status" value="1"/>
</dbReference>
<name>A0A495V7I6_9GAMM</name>
<dbReference type="EC" id="2.4.1.255" evidence="3"/>
<dbReference type="InterPro" id="IPR037919">
    <property type="entry name" value="OGT"/>
</dbReference>
<dbReference type="InterPro" id="IPR029489">
    <property type="entry name" value="OGT/SEC/SPY_C"/>
</dbReference>
<comment type="pathway">
    <text evidence="1">Protein modification; protein glycosylation.</text>
</comment>
<dbReference type="PROSITE" id="PS50005">
    <property type="entry name" value="TPR"/>
    <property type="match status" value="3"/>
</dbReference>
<evidence type="ECO:0000313" key="11">
    <source>
        <dbReference type="Proteomes" id="UP000274556"/>
    </source>
</evidence>
<evidence type="ECO:0000256" key="3">
    <source>
        <dbReference type="ARBA" id="ARBA00011970"/>
    </source>
</evidence>
<organism evidence="10 11">
    <name type="scientific">Thiocapsa rosea</name>
    <dbReference type="NCBI Taxonomy" id="69360"/>
    <lineage>
        <taxon>Bacteria</taxon>
        <taxon>Pseudomonadati</taxon>
        <taxon>Pseudomonadota</taxon>
        <taxon>Gammaproteobacteria</taxon>
        <taxon>Chromatiales</taxon>
        <taxon>Chromatiaceae</taxon>
        <taxon>Thiocapsa</taxon>
    </lineage>
</organism>
<dbReference type="Gene3D" id="1.25.40.10">
    <property type="entry name" value="Tetratricopeptide repeat domain"/>
    <property type="match status" value="2"/>
</dbReference>
<keyword evidence="7 8" id="KW-0802">TPR repeat</keyword>
<dbReference type="InterPro" id="IPR019734">
    <property type="entry name" value="TPR_rpt"/>
</dbReference>
<evidence type="ECO:0000256" key="4">
    <source>
        <dbReference type="ARBA" id="ARBA00022676"/>
    </source>
</evidence>
<keyword evidence="11" id="KW-1185">Reference proteome</keyword>
<proteinExistence type="inferred from homology"/>
<keyword evidence="6" id="KW-0677">Repeat</keyword>
<gene>
    <name evidence="10" type="ORF">BDD21_1859</name>
</gene>
<evidence type="ECO:0000256" key="7">
    <source>
        <dbReference type="ARBA" id="ARBA00022803"/>
    </source>
</evidence>
<dbReference type="GO" id="GO:0006493">
    <property type="term" value="P:protein O-linked glycosylation"/>
    <property type="evidence" value="ECO:0007669"/>
    <property type="project" value="InterPro"/>
</dbReference>
<dbReference type="SUPFAM" id="SSF48452">
    <property type="entry name" value="TPR-like"/>
    <property type="match status" value="2"/>
</dbReference>
<dbReference type="Gene3D" id="3.40.50.11380">
    <property type="match status" value="1"/>
</dbReference>
<reference evidence="10 11" key="1">
    <citation type="submission" date="2018-10" db="EMBL/GenBank/DDBJ databases">
        <title>Genomic Encyclopedia of Archaeal and Bacterial Type Strains, Phase II (KMG-II): from individual species to whole genera.</title>
        <authorList>
            <person name="Goeker M."/>
        </authorList>
    </citation>
    <scope>NUCLEOTIDE SEQUENCE [LARGE SCALE GENOMIC DNA]</scope>
    <source>
        <strain evidence="10 11">DSM 235</strain>
    </source>
</reference>
<dbReference type="Pfam" id="PF13844">
    <property type="entry name" value="Glyco_transf_41"/>
    <property type="match status" value="2"/>
</dbReference>
<accession>A0A495V7I6</accession>
<keyword evidence="4" id="KW-0328">Glycosyltransferase</keyword>
<comment type="similarity">
    <text evidence="2">Belongs to the glycosyltransferase 41 family. O-GlcNAc transferase subfamily.</text>
</comment>
<dbReference type="Proteomes" id="UP000274556">
    <property type="component" value="Unassembled WGS sequence"/>
</dbReference>
<dbReference type="Pfam" id="PF13432">
    <property type="entry name" value="TPR_16"/>
    <property type="match status" value="2"/>
</dbReference>
<evidence type="ECO:0000256" key="6">
    <source>
        <dbReference type="ARBA" id="ARBA00022737"/>
    </source>
</evidence>
<evidence type="ECO:0000313" key="10">
    <source>
        <dbReference type="EMBL" id="RKT44475.1"/>
    </source>
</evidence>
<dbReference type="Pfam" id="PF14559">
    <property type="entry name" value="TPR_19"/>
    <property type="match status" value="1"/>
</dbReference>
<evidence type="ECO:0000259" key="9">
    <source>
        <dbReference type="Pfam" id="PF13844"/>
    </source>
</evidence>
<keyword evidence="5 10" id="KW-0808">Transferase</keyword>
<feature type="repeat" description="TPR" evidence="8">
    <location>
        <begin position="46"/>
        <end position="79"/>
    </location>
</feature>
<comment type="caution">
    <text evidence="10">The sequence shown here is derived from an EMBL/GenBank/DDBJ whole genome shotgun (WGS) entry which is preliminary data.</text>
</comment>
<dbReference type="Gene3D" id="3.40.50.2000">
    <property type="entry name" value="Glycogen Phosphorylase B"/>
    <property type="match status" value="1"/>
</dbReference>
<feature type="repeat" description="TPR" evidence="8">
    <location>
        <begin position="80"/>
        <end position="113"/>
    </location>
</feature>
<feature type="repeat" description="TPR" evidence="8">
    <location>
        <begin position="148"/>
        <end position="181"/>
    </location>
</feature>
<dbReference type="GO" id="GO:0097363">
    <property type="term" value="F:protein O-acetylglucosaminyltransferase activity"/>
    <property type="evidence" value="ECO:0007669"/>
    <property type="project" value="UniProtKB-EC"/>
</dbReference>
<evidence type="ECO:0000256" key="1">
    <source>
        <dbReference type="ARBA" id="ARBA00004922"/>
    </source>
</evidence>
<evidence type="ECO:0000256" key="8">
    <source>
        <dbReference type="PROSITE-ProRule" id="PRU00339"/>
    </source>
</evidence>
<dbReference type="EMBL" id="RBXL01000001">
    <property type="protein sequence ID" value="RKT44475.1"/>
    <property type="molecule type" value="Genomic_DNA"/>
</dbReference>